<evidence type="ECO:0000256" key="5">
    <source>
        <dbReference type="ARBA" id="ARBA00022694"/>
    </source>
</evidence>
<protein>
    <recommendedName>
        <fullName evidence="6">tRNA1(Val) (adenine(37)-N6)-methyltransferase</fullName>
        <ecNumber evidence="6">2.1.1.223</ecNumber>
    </recommendedName>
    <alternativeName>
        <fullName evidence="6">tRNA m6A37 methyltransferase</fullName>
    </alternativeName>
</protein>
<dbReference type="GO" id="GO:0008033">
    <property type="term" value="P:tRNA processing"/>
    <property type="evidence" value="ECO:0007669"/>
    <property type="project" value="UniProtKB-UniRule"/>
</dbReference>
<dbReference type="GO" id="GO:0032259">
    <property type="term" value="P:methylation"/>
    <property type="evidence" value="ECO:0007669"/>
    <property type="project" value="UniProtKB-KW"/>
</dbReference>
<evidence type="ECO:0000313" key="8">
    <source>
        <dbReference type="EMBL" id="QJD97657.1"/>
    </source>
</evidence>
<dbReference type="GO" id="GO:0003676">
    <property type="term" value="F:nucleic acid binding"/>
    <property type="evidence" value="ECO:0007669"/>
    <property type="project" value="InterPro"/>
</dbReference>
<evidence type="ECO:0000313" key="9">
    <source>
        <dbReference type="Proteomes" id="UP000503278"/>
    </source>
</evidence>
<evidence type="ECO:0000256" key="6">
    <source>
        <dbReference type="HAMAP-Rule" id="MF_01872"/>
    </source>
</evidence>
<dbReference type="InterPro" id="IPR007848">
    <property type="entry name" value="Small_mtfrase_dom"/>
</dbReference>
<sequence>MPEIFQFKQFSVDQTGCAMKINTDGVLLGAMAETISNAEILDIGTGTGVIALMLAQRFIQASITGVEMDESAAQTATTNLRHSPYTDRLQLAPVSFQEYFTKFPDKQYDLIVSNPPFYIQSLHSPAEAKTLAKHAGNSFFHQLIQQCSLHLKPKGTLWLILPLQTSALVKDLVQQCGLHLQQIINIGSYPHSAAHREILVIGAEAIELLNTRFIIYDAPKQYSNQYKQLLQSFFTIF</sequence>
<comment type="subcellular location">
    <subcellularLocation>
        <location evidence="6">Cytoplasm</location>
    </subcellularLocation>
</comment>
<evidence type="ECO:0000256" key="2">
    <source>
        <dbReference type="ARBA" id="ARBA00022603"/>
    </source>
</evidence>
<feature type="domain" description="Methyltransferase small" evidence="7">
    <location>
        <begin position="26"/>
        <end position="161"/>
    </location>
</feature>
<proteinExistence type="inferred from homology"/>
<dbReference type="Gene3D" id="3.40.50.150">
    <property type="entry name" value="Vaccinia Virus protein VP39"/>
    <property type="match status" value="1"/>
</dbReference>
<dbReference type="InterPro" id="IPR050210">
    <property type="entry name" value="tRNA_Adenine-N(6)_MTase"/>
</dbReference>
<dbReference type="GO" id="GO:0016430">
    <property type="term" value="F:tRNA (adenine-N6)-methyltransferase activity"/>
    <property type="evidence" value="ECO:0007669"/>
    <property type="project" value="UniProtKB-UniRule"/>
</dbReference>
<dbReference type="PRINTS" id="PR00507">
    <property type="entry name" value="N12N6MTFRASE"/>
</dbReference>
<dbReference type="KEGG" id="mrob:HH214_18130"/>
<gene>
    <name evidence="8" type="ORF">HH214_18130</name>
</gene>
<evidence type="ECO:0000256" key="1">
    <source>
        <dbReference type="ARBA" id="ARBA00022490"/>
    </source>
</evidence>
<accession>A0A7L5E5J4</accession>
<dbReference type="PANTHER" id="PTHR47739">
    <property type="entry name" value="TRNA1(VAL) (ADENINE(37)-N6)-METHYLTRANSFERASE"/>
    <property type="match status" value="1"/>
</dbReference>
<dbReference type="InterPro" id="IPR022882">
    <property type="entry name" value="tRNA_adenine-N6_MeTrfase"/>
</dbReference>
<evidence type="ECO:0000256" key="3">
    <source>
        <dbReference type="ARBA" id="ARBA00022679"/>
    </source>
</evidence>
<keyword evidence="2 6" id="KW-0489">Methyltransferase</keyword>
<reference evidence="8 9" key="1">
    <citation type="submission" date="2020-04" db="EMBL/GenBank/DDBJ databases">
        <title>Genome sequencing of novel species.</title>
        <authorList>
            <person name="Heo J."/>
            <person name="Kim S.-J."/>
            <person name="Kim J.-S."/>
            <person name="Hong S.-B."/>
            <person name="Kwon S.-W."/>
        </authorList>
    </citation>
    <scope>NUCLEOTIDE SEQUENCE [LARGE SCALE GENOMIC DNA]</scope>
    <source>
        <strain evidence="8 9">F39-2</strain>
    </source>
</reference>
<dbReference type="AlphaFoldDB" id="A0A7L5E5J4"/>
<comment type="similarity">
    <text evidence="6">Belongs to the methyltransferase superfamily. tRNA (adenine-N(6)-)-methyltransferase family.</text>
</comment>
<evidence type="ECO:0000259" key="7">
    <source>
        <dbReference type="Pfam" id="PF05175"/>
    </source>
</evidence>
<dbReference type="EC" id="2.1.1.223" evidence="6"/>
<dbReference type="Proteomes" id="UP000503278">
    <property type="component" value="Chromosome"/>
</dbReference>
<comment type="catalytic activity">
    <reaction evidence="6">
        <text>adenosine(37) in tRNA1(Val) + S-adenosyl-L-methionine = N(6)-methyladenosine(37) in tRNA1(Val) + S-adenosyl-L-homocysteine + H(+)</text>
        <dbReference type="Rhea" id="RHEA:43160"/>
        <dbReference type="Rhea" id="RHEA-COMP:10369"/>
        <dbReference type="Rhea" id="RHEA-COMP:10370"/>
        <dbReference type="ChEBI" id="CHEBI:15378"/>
        <dbReference type="ChEBI" id="CHEBI:57856"/>
        <dbReference type="ChEBI" id="CHEBI:59789"/>
        <dbReference type="ChEBI" id="CHEBI:74411"/>
        <dbReference type="ChEBI" id="CHEBI:74449"/>
        <dbReference type="EC" id="2.1.1.223"/>
    </reaction>
</comment>
<keyword evidence="3 6" id="KW-0808">Transferase</keyword>
<dbReference type="RefSeq" id="WP_169610029.1">
    <property type="nucleotide sequence ID" value="NZ_CP051682.1"/>
</dbReference>
<dbReference type="InterPro" id="IPR029063">
    <property type="entry name" value="SAM-dependent_MTases_sf"/>
</dbReference>
<dbReference type="EMBL" id="CP051682">
    <property type="protein sequence ID" value="QJD97657.1"/>
    <property type="molecule type" value="Genomic_DNA"/>
</dbReference>
<dbReference type="GO" id="GO:0005737">
    <property type="term" value="C:cytoplasm"/>
    <property type="evidence" value="ECO:0007669"/>
    <property type="project" value="UniProtKB-SubCell"/>
</dbReference>
<keyword evidence="9" id="KW-1185">Reference proteome</keyword>
<organism evidence="8 9">
    <name type="scientific">Mucilaginibacter robiniae</name>
    <dbReference type="NCBI Taxonomy" id="2728022"/>
    <lineage>
        <taxon>Bacteria</taxon>
        <taxon>Pseudomonadati</taxon>
        <taxon>Bacteroidota</taxon>
        <taxon>Sphingobacteriia</taxon>
        <taxon>Sphingobacteriales</taxon>
        <taxon>Sphingobacteriaceae</taxon>
        <taxon>Mucilaginibacter</taxon>
    </lineage>
</organism>
<keyword evidence="1 6" id="KW-0963">Cytoplasm</keyword>
<dbReference type="HAMAP" id="MF_01872">
    <property type="entry name" value="tRNA_methyltr_YfiC"/>
    <property type="match status" value="1"/>
</dbReference>
<dbReference type="PANTHER" id="PTHR47739:SF1">
    <property type="entry name" value="TRNA1(VAL) (ADENINE(37)-N6)-METHYLTRANSFERASE"/>
    <property type="match status" value="1"/>
</dbReference>
<keyword evidence="4 6" id="KW-0949">S-adenosyl-L-methionine</keyword>
<dbReference type="Pfam" id="PF05175">
    <property type="entry name" value="MTS"/>
    <property type="match status" value="1"/>
</dbReference>
<comment type="function">
    <text evidence="6">Specifically methylates the adenine in position 37 of tRNA(1)(Val) (anticodon cmo5UAC).</text>
</comment>
<dbReference type="SUPFAM" id="SSF53335">
    <property type="entry name" value="S-adenosyl-L-methionine-dependent methyltransferases"/>
    <property type="match status" value="1"/>
</dbReference>
<evidence type="ECO:0000256" key="4">
    <source>
        <dbReference type="ARBA" id="ARBA00022691"/>
    </source>
</evidence>
<name>A0A7L5E5J4_9SPHI</name>
<dbReference type="PROSITE" id="PS00092">
    <property type="entry name" value="N6_MTASE"/>
    <property type="match status" value="1"/>
</dbReference>
<dbReference type="CDD" id="cd02440">
    <property type="entry name" value="AdoMet_MTases"/>
    <property type="match status" value="1"/>
</dbReference>
<dbReference type="InterPro" id="IPR002052">
    <property type="entry name" value="DNA_methylase_N6_adenine_CS"/>
</dbReference>
<keyword evidence="5 6" id="KW-0819">tRNA processing</keyword>